<dbReference type="KEGG" id="gbc:GbCGDNIH3_1625"/>
<sequence length="253" mass="27081">MQRDLATLLKESVCKIGVLRKRIKIMRMTGTWKSVAIGTPFLAGAFLAGAFLAGAGTLGFEGGTAHAETASQKIASTDPASIKAGTYVADPAHSQVAFSVSHFGFTHYNGLFSDAQGELTIDPAAPEKTRLRISIPIASVVTTSQKLTEELKSADWLDSAKFPQATFVADKVTLAGKDHAMVPGNLTLHGVTKHVVLRVRLVGTGINPMDKKQTIGFEAYTEIHRGEFGITKYLPVVGDEVKLRIAGAFELKE</sequence>
<evidence type="ECO:0000313" key="3">
    <source>
        <dbReference type="EMBL" id="AHJ63519.1"/>
    </source>
</evidence>
<dbReference type="InterPro" id="IPR036761">
    <property type="entry name" value="TTHA0802/YceI-like_sf"/>
</dbReference>
<reference evidence="4" key="1">
    <citation type="submission" date="2012-06" db="EMBL/GenBank/DDBJ databases">
        <title>Genome analysis of multiple Granulibacter bethesdensis isolates demonstrates substantial genome diversity.</title>
        <authorList>
            <person name="Greenberg D.E."/>
            <person name="Porcella S.F."/>
            <person name="Zarember K."/>
            <person name="Zelazny A.M."/>
            <person name="Bruno D."/>
            <person name="Martens C."/>
            <person name="Barbian K.D."/>
            <person name="Jaske E."/>
            <person name="Holland S.M."/>
        </authorList>
    </citation>
    <scope>NUCLEOTIDE SEQUENCE [LARGE SCALE GENOMIC DNA]</scope>
    <source>
        <strain evidence="4">CGDNIH3</strain>
    </source>
</reference>
<keyword evidence="1" id="KW-0812">Transmembrane</keyword>
<dbReference type="PANTHER" id="PTHR34406">
    <property type="entry name" value="PROTEIN YCEI"/>
    <property type="match status" value="1"/>
</dbReference>
<dbReference type="InterPro" id="IPR007372">
    <property type="entry name" value="Lipid/polyisoprenoid-bd_YceI"/>
</dbReference>
<dbReference type="Pfam" id="PF04264">
    <property type="entry name" value="YceI"/>
    <property type="match status" value="1"/>
</dbReference>
<evidence type="ECO:0000256" key="1">
    <source>
        <dbReference type="SAM" id="Phobius"/>
    </source>
</evidence>
<feature type="domain" description="Lipid/polyisoprenoid-binding YceI-like" evidence="2">
    <location>
        <begin position="86"/>
        <end position="250"/>
    </location>
</feature>
<name>A0AAN0REN2_9PROT</name>
<dbReference type="SUPFAM" id="SSF101874">
    <property type="entry name" value="YceI-like"/>
    <property type="match status" value="1"/>
</dbReference>
<accession>A0AAN0REN2</accession>
<dbReference type="EMBL" id="CP003181">
    <property type="protein sequence ID" value="AHJ63519.1"/>
    <property type="molecule type" value="Genomic_DNA"/>
</dbReference>
<feature type="transmembrane region" description="Helical" evidence="1">
    <location>
        <begin position="30"/>
        <end position="52"/>
    </location>
</feature>
<dbReference type="Gene3D" id="2.40.128.110">
    <property type="entry name" value="Lipid/polyisoprenoid-binding, YceI-like"/>
    <property type="match status" value="1"/>
</dbReference>
<dbReference type="AlphaFoldDB" id="A0AAN0REN2"/>
<evidence type="ECO:0000259" key="2">
    <source>
        <dbReference type="SMART" id="SM00867"/>
    </source>
</evidence>
<keyword evidence="1" id="KW-0472">Membrane</keyword>
<proteinExistence type="predicted"/>
<protein>
    <submittedName>
        <fullName evidence="3">Exported protein</fullName>
    </submittedName>
</protein>
<evidence type="ECO:0000313" key="4">
    <source>
        <dbReference type="Proteomes" id="UP000019438"/>
    </source>
</evidence>
<dbReference type="PANTHER" id="PTHR34406:SF1">
    <property type="entry name" value="PROTEIN YCEI"/>
    <property type="match status" value="1"/>
</dbReference>
<gene>
    <name evidence="3" type="ORF">GbCGDNIH3_1625</name>
</gene>
<dbReference type="Proteomes" id="UP000019438">
    <property type="component" value="Chromosome"/>
</dbReference>
<dbReference type="SMART" id="SM00867">
    <property type="entry name" value="YceI"/>
    <property type="match status" value="1"/>
</dbReference>
<keyword evidence="1" id="KW-1133">Transmembrane helix</keyword>
<organism evidence="3 4">
    <name type="scientific">Granulibacter bethesdensis</name>
    <dbReference type="NCBI Taxonomy" id="364410"/>
    <lineage>
        <taxon>Bacteria</taxon>
        <taxon>Pseudomonadati</taxon>
        <taxon>Pseudomonadota</taxon>
        <taxon>Alphaproteobacteria</taxon>
        <taxon>Acetobacterales</taxon>
        <taxon>Acetobacteraceae</taxon>
        <taxon>Granulibacter</taxon>
    </lineage>
</organism>